<gene>
    <name evidence="1" type="ORF">MUS1_03960</name>
</gene>
<reference evidence="1 2" key="1">
    <citation type="submission" date="2014-01" db="EMBL/GenBank/DDBJ databases">
        <title>Marinomonas ushuaiensis DSM 15871 Genome Sequencing.</title>
        <authorList>
            <person name="Lai Q."/>
            <person name="Shao Z.S."/>
        </authorList>
    </citation>
    <scope>NUCLEOTIDE SEQUENCE [LARGE SCALE GENOMIC DNA]</scope>
    <source>
        <strain evidence="1 2">DSM 15871</strain>
    </source>
</reference>
<organism evidence="1 2">
    <name type="scientific">Marinomonas ushuaiensis DSM 15871</name>
    <dbReference type="NCBI Taxonomy" id="1122207"/>
    <lineage>
        <taxon>Bacteria</taxon>
        <taxon>Pseudomonadati</taxon>
        <taxon>Pseudomonadota</taxon>
        <taxon>Gammaproteobacteria</taxon>
        <taxon>Oceanospirillales</taxon>
        <taxon>Oceanospirillaceae</taxon>
        <taxon>Marinomonas</taxon>
    </lineage>
</organism>
<accession>X7E4Y0</accession>
<protein>
    <submittedName>
        <fullName evidence="1">Uncharacterized protein</fullName>
    </submittedName>
</protein>
<dbReference type="EMBL" id="JAMB01000010">
    <property type="protein sequence ID" value="ETX10233.1"/>
    <property type="molecule type" value="Genomic_DNA"/>
</dbReference>
<comment type="caution">
    <text evidence="1">The sequence shown here is derived from an EMBL/GenBank/DDBJ whole genome shotgun (WGS) entry which is preliminary data.</text>
</comment>
<evidence type="ECO:0000313" key="2">
    <source>
        <dbReference type="Proteomes" id="UP000054058"/>
    </source>
</evidence>
<dbReference type="STRING" id="1122207.MUS1_03960"/>
<name>X7E4Y0_9GAMM</name>
<evidence type="ECO:0000313" key="1">
    <source>
        <dbReference type="EMBL" id="ETX10233.1"/>
    </source>
</evidence>
<proteinExistence type="predicted"/>
<sequence>MIMFLSFAVEHEIKSKSSNGLIMVFGCIIRVWKKAFFNGRGLTMRIYRFKYLLVSLIGC</sequence>
<dbReference type="AlphaFoldDB" id="X7E4Y0"/>
<keyword evidence="2" id="KW-1185">Reference proteome</keyword>
<dbReference type="Proteomes" id="UP000054058">
    <property type="component" value="Unassembled WGS sequence"/>
</dbReference>